<dbReference type="GO" id="GO:0020037">
    <property type="term" value="F:heme binding"/>
    <property type="evidence" value="ECO:0007669"/>
    <property type="project" value="InterPro"/>
</dbReference>
<evidence type="ECO:0000313" key="3">
    <source>
        <dbReference type="EMBL" id="KAJ5103961.1"/>
    </source>
</evidence>
<name>A0A9W9FPG2_9EURO</name>
<reference evidence="3" key="1">
    <citation type="submission" date="2022-11" db="EMBL/GenBank/DDBJ databases">
        <authorList>
            <person name="Petersen C."/>
        </authorList>
    </citation>
    <scope>NUCLEOTIDE SEQUENCE</scope>
    <source>
        <strain evidence="3">IBT 30761</strain>
    </source>
</reference>
<dbReference type="Proteomes" id="UP001149074">
    <property type="component" value="Unassembled WGS sequence"/>
</dbReference>
<evidence type="ECO:0000256" key="2">
    <source>
        <dbReference type="SAM" id="MobiDB-lite"/>
    </source>
</evidence>
<dbReference type="Gene3D" id="1.10.630.10">
    <property type="entry name" value="Cytochrome P450"/>
    <property type="match status" value="1"/>
</dbReference>
<dbReference type="PANTHER" id="PTHR24305">
    <property type="entry name" value="CYTOCHROME P450"/>
    <property type="match status" value="1"/>
</dbReference>
<dbReference type="InterPro" id="IPR036396">
    <property type="entry name" value="Cyt_P450_sf"/>
</dbReference>
<gene>
    <name evidence="3" type="ORF">N7532_004490</name>
</gene>
<sequence length="217" mass="24568">MIVCFLLGSILAYFLVTIVYRLHIHPLSKFPGPRLAAVTGLYEIYFAAWGVGSFEDEISRMHEEYGPVVRITPDEVHAQEQFYNASYADCWIKGDKVLDGSRHPSGHNSPRFQIRKRSISRARSILQVEVHQIIRGLVRKHQEHRVFSWRSRSLSIPRIPGIRLDPADEDDLEDGPRNVSPEYSLPVQPISHLPRKVIQGSGNPTAIARPGSQPCRG</sequence>
<feature type="region of interest" description="Disordered" evidence="2">
    <location>
        <begin position="160"/>
        <end position="217"/>
    </location>
</feature>
<dbReference type="RefSeq" id="XP_056477341.1">
    <property type="nucleotide sequence ID" value="XM_056616984.1"/>
</dbReference>
<dbReference type="OrthoDB" id="3945418at2759"/>
<dbReference type="AlphaFoldDB" id="A0A9W9FPG2"/>
<protein>
    <recommendedName>
        <fullName evidence="5">Cytochrome P450</fullName>
    </recommendedName>
</protein>
<evidence type="ECO:0000256" key="1">
    <source>
        <dbReference type="ARBA" id="ARBA00010617"/>
    </source>
</evidence>
<keyword evidence="4" id="KW-1185">Reference proteome</keyword>
<accession>A0A9W9FPG2</accession>
<evidence type="ECO:0008006" key="5">
    <source>
        <dbReference type="Google" id="ProtNLM"/>
    </source>
</evidence>
<organism evidence="3 4">
    <name type="scientific">Penicillium argentinense</name>
    <dbReference type="NCBI Taxonomy" id="1131581"/>
    <lineage>
        <taxon>Eukaryota</taxon>
        <taxon>Fungi</taxon>
        <taxon>Dikarya</taxon>
        <taxon>Ascomycota</taxon>
        <taxon>Pezizomycotina</taxon>
        <taxon>Eurotiomycetes</taxon>
        <taxon>Eurotiomycetidae</taxon>
        <taxon>Eurotiales</taxon>
        <taxon>Aspergillaceae</taxon>
        <taxon>Penicillium</taxon>
    </lineage>
</organism>
<dbReference type="PANTHER" id="PTHR24305:SF166">
    <property type="entry name" value="CYTOCHROME P450 12A4, MITOCHONDRIAL-RELATED"/>
    <property type="match status" value="1"/>
</dbReference>
<dbReference type="GO" id="GO:0004497">
    <property type="term" value="F:monooxygenase activity"/>
    <property type="evidence" value="ECO:0007669"/>
    <property type="project" value="InterPro"/>
</dbReference>
<dbReference type="SUPFAM" id="SSF48264">
    <property type="entry name" value="Cytochrome P450"/>
    <property type="match status" value="1"/>
</dbReference>
<dbReference type="EMBL" id="JAPQKI010000004">
    <property type="protein sequence ID" value="KAJ5103961.1"/>
    <property type="molecule type" value="Genomic_DNA"/>
</dbReference>
<comment type="similarity">
    <text evidence="1">Belongs to the cytochrome P450 family.</text>
</comment>
<dbReference type="InterPro" id="IPR050121">
    <property type="entry name" value="Cytochrome_P450_monoxygenase"/>
</dbReference>
<dbReference type="GeneID" id="81355963"/>
<dbReference type="GO" id="GO:0005506">
    <property type="term" value="F:iron ion binding"/>
    <property type="evidence" value="ECO:0007669"/>
    <property type="project" value="InterPro"/>
</dbReference>
<comment type="caution">
    <text evidence="3">The sequence shown here is derived from an EMBL/GenBank/DDBJ whole genome shotgun (WGS) entry which is preliminary data.</text>
</comment>
<evidence type="ECO:0000313" key="4">
    <source>
        <dbReference type="Proteomes" id="UP001149074"/>
    </source>
</evidence>
<dbReference type="GO" id="GO:0016705">
    <property type="term" value="F:oxidoreductase activity, acting on paired donors, with incorporation or reduction of molecular oxygen"/>
    <property type="evidence" value="ECO:0007669"/>
    <property type="project" value="InterPro"/>
</dbReference>
<proteinExistence type="inferred from homology"/>
<reference evidence="3" key="2">
    <citation type="journal article" date="2023" name="IMA Fungus">
        <title>Comparative genomic study of the Penicillium genus elucidates a diverse pangenome and 15 lateral gene transfer events.</title>
        <authorList>
            <person name="Petersen C."/>
            <person name="Sorensen T."/>
            <person name="Nielsen M.R."/>
            <person name="Sondergaard T.E."/>
            <person name="Sorensen J.L."/>
            <person name="Fitzpatrick D.A."/>
            <person name="Frisvad J.C."/>
            <person name="Nielsen K.L."/>
        </authorList>
    </citation>
    <scope>NUCLEOTIDE SEQUENCE</scope>
    <source>
        <strain evidence="3">IBT 30761</strain>
    </source>
</reference>